<dbReference type="InParanoid" id="S8F3Q4"/>
<dbReference type="Gene3D" id="3.90.180.10">
    <property type="entry name" value="Medium-chain alcohol dehydrogenases, catalytic domain"/>
    <property type="match status" value="1"/>
</dbReference>
<dbReference type="HOGENOM" id="CLU_3055940_0_0_1"/>
<dbReference type="OrthoDB" id="809632at2759"/>
<proteinExistence type="predicted"/>
<dbReference type="Gene3D" id="3.40.50.720">
    <property type="entry name" value="NAD(P)-binding Rossmann-like Domain"/>
    <property type="match status" value="1"/>
</dbReference>
<evidence type="ECO:0008006" key="3">
    <source>
        <dbReference type="Google" id="ProtNLM"/>
    </source>
</evidence>
<dbReference type="EMBL" id="KE504267">
    <property type="protein sequence ID" value="EPS93579.1"/>
    <property type="molecule type" value="Genomic_DNA"/>
</dbReference>
<accession>S8F3Q4</accession>
<name>S8F3Q4_FOMSC</name>
<gene>
    <name evidence="1" type="ORF">FOMPIDRAFT_1055850</name>
</gene>
<reference evidence="1 2" key="1">
    <citation type="journal article" date="2012" name="Science">
        <title>The Paleozoic origin of enzymatic lignin decomposition reconstructed from 31 fungal genomes.</title>
        <authorList>
            <person name="Floudas D."/>
            <person name="Binder M."/>
            <person name="Riley R."/>
            <person name="Barry K."/>
            <person name="Blanchette R.A."/>
            <person name="Henrissat B."/>
            <person name="Martinez A.T."/>
            <person name="Otillar R."/>
            <person name="Spatafora J.W."/>
            <person name="Yadav J.S."/>
            <person name="Aerts A."/>
            <person name="Benoit I."/>
            <person name="Boyd A."/>
            <person name="Carlson A."/>
            <person name="Copeland A."/>
            <person name="Coutinho P.M."/>
            <person name="de Vries R.P."/>
            <person name="Ferreira P."/>
            <person name="Findley K."/>
            <person name="Foster B."/>
            <person name="Gaskell J."/>
            <person name="Glotzer D."/>
            <person name="Gorecki P."/>
            <person name="Heitman J."/>
            <person name="Hesse C."/>
            <person name="Hori C."/>
            <person name="Igarashi K."/>
            <person name="Jurgens J.A."/>
            <person name="Kallen N."/>
            <person name="Kersten P."/>
            <person name="Kohler A."/>
            <person name="Kuees U."/>
            <person name="Kumar T.K.A."/>
            <person name="Kuo A."/>
            <person name="LaButti K."/>
            <person name="Larrondo L.F."/>
            <person name="Lindquist E."/>
            <person name="Ling A."/>
            <person name="Lombard V."/>
            <person name="Lucas S."/>
            <person name="Lundell T."/>
            <person name="Martin R."/>
            <person name="McLaughlin D.J."/>
            <person name="Morgenstern I."/>
            <person name="Morin E."/>
            <person name="Murat C."/>
            <person name="Nagy L.G."/>
            <person name="Nolan M."/>
            <person name="Ohm R.A."/>
            <person name="Patyshakuliyeva A."/>
            <person name="Rokas A."/>
            <person name="Ruiz-Duenas F.J."/>
            <person name="Sabat G."/>
            <person name="Salamov A."/>
            <person name="Samejima M."/>
            <person name="Schmutz J."/>
            <person name="Slot J.C."/>
            <person name="St John F."/>
            <person name="Stenlid J."/>
            <person name="Sun H."/>
            <person name="Sun S."/>
            <person name="Syed K."/>
            <person name="Tsang A."/>
            <person name="Wiebenga A."/>
            <person name="Young D."/>
            <person name="Pisabarro A."/>
            <person name="Eastwood D.C."/>
            <person name="Martin F."/>
            <person name="Cullen D."/>
            <person name="Grigoriev I.V."/>
            <person name="Hibbett D.S."/>
        </authorList>
    </citation>
    <scope>NUCLEOTIDE SEQUENCE</scope>
    <source>
        <strain evidence="2">FP-58527</strain>
    </source>
</reference>
<evidence type="ECO:0000313" key="1">
    <source>
        <dbReference type="EMBL" id="EPS93579.1"/>
    </source>
</evidence>
<evidence type="ECO:0000313" key="2">
    <source>
        <dbReference type="Proteomes" id="UP000015241"/>
    </source>
</evidence>
<organism evidence="1 2">
    <name type="scientific">Fomitopsis schrenkii</name>
    <name type="common">Brown rot fungus</name>
    <dbReference type="NCBI Taxonomy" id="2126942"/>
    <lineage>
        <taxon>Eukaryota</taxon>
        <taxon>Fungi</taxon>
        <taxon>Dikarya</taxon>
        <taxon>Basidiomycota</taxon>
        <taxon>Agaricomycotina</taxon>
        <taxon>Agaricomycetes</taxon>
        <taxon>Polyporales</taxon>
        <taxon>Fomitopsis</taxon>
    </lineage>
</organism>
<dbReference type="Proteomes" id="UP000015241">
    <property type="component" value="Unassembled WGS sequence"/>
</dbReference>
<protein>
    <recommendedName>
        <fullName evidence="3">Alcohol dehydrogenase-like C-terminal domain-containing protein</fullName>
    </recommendedName>
</protein>
<feature type="non-terminal residue" evidence="1">
    <location>
        <position position="1"/>
    </location>
</feature>
<dbReference type="AlphaFoldDB" id="S8F3Q4"/>
<sequence>YREQFYKEIPAAVASGVIKYSEDRSRGLESVGEAIIAVQKGTNNGKKVIVVADA</sequence>
<keyword evidence="2" id="KW-1185">Reference proteome</keyword>